<feature type="region of interest" description="Disordered" evidence="1">
    <location>
        <begin position="1"/>
        <end position="54"/>
    </location>
</feature>
<sequence>MAGVGNSTNSRDPKEIDPPPPKELGHPPPKELDHPPPPKKTKIETDSEDEAEIEARPRGSFLYKGKLLLPALSCRDLECDTQRDLFYKQLADSEGFDVEWDRFNYVFNVVNFDWNPFIDDKRSNAEMMDMLIQAAVEEHDEENGTKLESVEYVSANIVSVKGFLFFITFRATDVLSSDQEPKLYQAKVSQYCRQEVNVLMVRRKPPQ</sequence>
<proteinExistence type="predicted"/>
<dbReference type="EMBL" id="GEVM01017403">
    <property type="protein sequence ID" value="JAU88535.1"/>
    <property type="molecule type" value="Transcribed_RNA"/>
</dbReference>
<feature type="compositionally biased region" description="Basic and acidic residues" evidence="1">
    <location>
        <begin position="23"/>
        <end position="45"/>
    </location>
</feature>
<reference evidence="2" key="1">
    <citation type="submission" date="2016-07" db="EMBL/GenBank/DDBJ databases">
        <title>De novo transcriptome assembly of four accessions of the metal hyperaccumulator plant Noccaea caerulescens.</title>
        <authorList>
            <person name="Blande D."/>
            <person name="Halimaa P."/>
            <person name="Tervahauta A.I."/>
            <person name="Aarts M.G."/>
            <person name="Karenlampi S.O."/>
        </authorList>
    </citation>
    <scope>NUCLEOTIDE SEQUENCE</scope>
</reference>
<name>A0A1J3J7Q8_NOCCA</name>
<organism evidence="2">
    <name type="scientific">Noccaea caerulescens</name>
    <name type="common">Alpine penny-cress</name>
    <name type="synonym">Thlaspi caerulescens</name>
    <dbReference type="NCBI Taxonomy" id="107243"/>
    <lineage>
        <taxon>Eukaryota</taxon>
        <taxon>Viridiplantae</taxon>
        <taxon>Streptophyta</taxon>
        <taxon>Embryophyta</taxon>
        <taxon>Tracheophyta</taxon>
        <taxon>Spermatophyta</taxon>
        <taxon>Magnoliopsida</taxon>
        <taxon>eudicotyledons</taxon>
        <taxon>Gunneridae</taxon>
        <taxon>Pentapetalae</taxon>
        <taxon>rosids</taxon>
        <taxon>malvids</taxon>
        <taxon>Brassicales</taxon>
        <taxon>Brassicaceae</taxon>
        <taxon>Coluteocarpeae</taxon>
        <taxon>Noccaea</taxon>
    </lineage>
</organism>
<protein>
    <recommendedName>
        <fullName evidence="3">Cystatin domain-containing protein</fullName>
    </recommendedName>
</protein>
<evidence type="ECO:0000256" key="1">
    <source>
        <dbReference type="SAM" id="MobiDB-lite"/>
    </source>
</evidence>
<feature type="compositionally biased region" description="Polar residues" evidence="1">
    <location>
        <begin position="1"/>
        <end position="10"/>
    </location>
</feature>
<dbReference type="Gene3D" id="3.10.450.10">
    <property type="match status" value="1"/>
</dbReference>
<dbReference type="AlphaFoldDB" id="A0A1J3J7Q8"/>
<dbReference type="PANTHER" id="PTHR31228">
    <property type="entry name" value="CYSTATIN/MONELLIN SUPERFAMILY PROTEIN"/>
    <property type="match status" value="1"/>
</dbReference>
<dbReference type="PANTHER" id="PTHR31228:SF25">
    <property type="entry name" value="CYSTATIN-LIKE PROTEIN-RELATED"/>
    <property type="match status" value="1"/>
</dbReference>
<accession>A0A1J3J7Q8</accession>
<gene>
    <name evidence="2" type="ORF">MP_TR6707_c0_g1_i1_g.19708</name>
</gene>
<evidence type="ECO:0000313" key="2">
    <source>
        <dbReference type="EMBL" id="JAU88535.1"/>
    </source>
</evidence>
<evidence type="ECO:0008006" key="3">
    <source>
        <dbReference type="Google" id="ProtNLM"/>
    </source>
</evidence>